<evidence type="ECO:0000313" key="8">
    <source>
        <dbReference type="EMBL" id="RWS02229.1"/>
    </source>
</evidence>
<evidence type="ECO:0000256" key="6">
    <source>
        <dbReference type="SAM" id="Phobius"/>
    </source>
</evidence>
<dbReference type="AlphaFoldDB" id="A0A443RBF6"/>
<evidence type="ECO:0000256" key="3">
    <source>
        <dbReference type="ARBA" id="ARBA00022692"/>
    </source>
</evidence>
<dbReference type="SUPFAM" id="SSF48317">
    <property type="entry name" value="Acid phosphatase/Vanadium-dependent haloperoxidase"/>
    <property type="match status" value="1"/>
</dbReference>
<dbReference type="GO" id="GO:0006644">
    <property type="term" value="P:phospholipid metabolic process"/>
    <property type="evidence" value="ECO:0007669"/>
    <property type="project" value="InterPro"/>
</dbReference>
<comment type="similarity">
    <text evidence="2">Belongs to the PA-phosphatase related phosphoesterase family.</text>
</comment>
<proteinExistence type="inferred from homology"/>
<dbReference type="GO" id="GO:0007165">
    <property type="term" value="P:signal transduction"/>
    <property type="evidence" value="ECO:0007669"/>
    <property type="project" value="TreeGrafter"/>
</dbReference>
<dbReference type="PANTHER" id="PTHR10165">
    <property type="entry name" value="LIPID PHOSPHATE PHOSPHATASE"/>
    <property type="match status" value="1"/>
</dbReference>
<dbReference type="GO" id="GO:0008195">
    <property type="term" value="F:phosphatidate phosphatase activity"/>
    <property type="evidence" value="ECO:0007669"/>
    <property type="project" value="TreeGrafter"/>
</dbReference>
<evidence type="ECO:0000259" key="7">
    <source>
        <dbReference type="SMART" id="SM00014"/>
    </source>
</evidence>
<dbReference type="EMBL" id="NCKU01001263">
    <property type="protein sequence ID" value="RWS12601.1"/>
    <property type="molecule type" value="Genomic_DNA"/>
</dbReference>
<feature type="transmembrane region" description="Helical" evidence="6">
    <location>
        <begin position="168"/>
        <end position="189"/>
    </location>
</feature>
<feature type="transmembrane region" description="Helical" evidence="6">
    <location>
        <begin position="201"/>
        <end position="217"/>
    </location>
</feature>
<feature type="transmembrane region" description="Helical" evidence="6">
    <location>
        <begin position="12"/>
        <end position="36"/>
    </location>
</feature>
<evidence type="ECO:0000256" key="2">
    <source>
        <dbReference type="ARBA" id="ARBA00008816"/>
    </source>
</evidence>
<accession>A0A443RBF6</accession>
<name>A0A443RBF6_9ACAR</name>
<evidence type="ECO:0000313" key="9">
    <source>
        <dbReference type="EMBL" id="RWS12601.1"/>
    </source>
</evidence>
<comment type="caution">
    <text evidence="9">The sequence shown here is derived from an EMBL/GenBank/DDBJ whole genome shotgun (WGS) entry which is preliminary data.</text>
</comment>
<sequence length="264" mass="30594">MKLKRNPFWKRVLIDIITINVLLLPAVLLRFLATPFKRGFYCDDEAIRYPFKNNTVTAVCLILLATVGPLTTFLVVEKLRIMLNQTKRDEKPIFWFEVYKYSVYYLIGLAISTSITFVCKFSTGRLRPHFIAICDPNITCVVDKYEYIFDYECRNQNLSAVDEARQSFMSGHSSIICFAVIFLILYLHLRINWKSVENIKIVIQTLLLLISICVAVSRINDNWHHWDDVVIGCLQGSILAFITVFFISDLKGEEEEEETLSRSP</sequence>
<dbReference type="Proteomes" id="UP000285301">
    <property type="component" value="Unassembled WGS sequence"/>
</dbReference>
<dbReference type="SMART" id="SM00014">
    <property type="entry name" value="acidPPc"/>
    <property type="match status" value="1"/>
</dbReference>
<dbReference type="CDD" id="cd03384">
    <property type="entry name" value="PAP2_wunen"/>
    <property type="match status" value="1"/>
</dbReference>
<reference evidence="9" key="2">
    <citation type="submission" date="2018-11" db="EMBL/GenBank/DDBJ databases">
        <title>Trombidioid mite genomics.</title>
        <authorList>
            <person name="Dong X."/>
        </authorList>
    </citation>
    <scope>NUCLEOTIDE SEQUENCE</scope>
    <source>
        <strain evidence="9">UoL-WK</strain>
    </source>
</reference>
<keyword evidence="5 6" id="KW-0472">Membrane</keyword>
<dbReference type="Pfam" id="PF01569">
    <property type="entry name" value="PAP2"/>
    <property type="match status" value="1"/>
</dbReference>
<feature type="transmembrane region" description="Helical" evidence="6">
    <location>
        <begin position="229"/>
        <end position="247"/>
    </location>
</feature>
<evidence type="ECO:0000256" key="1">
    <source>
        <dbReference type="ARBA" id="ARBA00004141"/>
    </source>
</evidence>
<dbReference type="EMBL" id="NCKU01007985">
    <property type="protein sequence ID" value="RWS02229.1"/>
    <property type="molecule type" value="Genomic_DNA"/>
</dbReference>
<keyword evidence="4 6" id="KW-1133">Transmembrane helix</keyword>
<keyword evidence="3 6" id="KW-0812">Transmembrane</keyword>
<feature type="domain" description="Phosphatidic acid phosphatase type 2/haloperoxidase" evidence="7">
    <location>
        <begin position="102"/>
        <end position="244"/>
    </location>
</feature>
<evidence type="ECO:0000256" key="5">
    <source>
        <dbReference type="ARBA" id="ARBA00023136"/>
    </source>
</evidence>
<evidence type="ECO:0000256" key="4">
    <source>
        <dbReference type="ARBA" id="ARBA00022989"/>
    </source>
</evidence>
<feature type="transmembrane region" description="Helical" evidence="6">
    <location>
        <begin position="98"/>
        <end position="118"/>
    </location>
</feature>
<dbReference type="PANTHER" id="PTHR10165:SF103">
    <property type="entry name" value="PHOSPHOLIPID PHOSPHATASE HOMOLOG 1.2 HOMOLOG"/>
    <property type="match status" value="1"/>
</dbReference>
<dbReference type="Gene3D" id="1.20.144.10">
    <property type="entry name" value="Phosphatidic acid phosphatase type 2/haloperoxidase"/>
    <property type="match status" value="1"/>
</dbReference>
<comment type="subcellular location">
    <subcellularLocation>
        <location evidence="1">Membrane</location>
        <topology evidence="1">Multi-pass membrane protein</topology>
    </subcellularLocation>
</comment>
<evidence type="ECO:0000313" key="10">
    <source>
        <dbReference type="Proteomes" id="UP000285301"/>
    </source>
</evidence>
<keyword evidence="10" id="KW-1185">Reference proteome</keyword>
<dbReference type="GO" id="GO:0005886">
    <property type="term" value="C:plasma membrane"/>
    <property type="evidence" value="ECO:0007669"/>
    <property type="project" value="TreeGrafter"/>
</dbReference>
<dbReference type="InterPro" id="IPR000326">
    <property type="entry name" value="PAP2/HPO"/>
</dbReference>
<feature type="transmembrane region" description="Helical" evidence="6">
    <location>
        <begin position="56"/>
        <end position="77"/>
    </location>
</feature>
<dbReference type="OrthoDB" id="8907274at2759"/>
<gene>
    <name evidence="8" type="ORF">B4U79_00951</name>
    <name evidence="9" type="ORF">B4U79_10301</name>
</gene>
<protein>
    <recommendedName>
        <fullName evidence="7">Phosphatidic acid phosphatase type 2/haloperoxidase domain-containing protein</fullName>
    </recommendedName>
</protein>
<dbReference type="GO" id="GO:0046839">
    <property type="term" value="P:phospholipid dephosphorylation"/>
    <property type="evidence" value="ECO:0007669"/>
    <property type="project" value="TreeGrafter"/>
</dbReference>
<dbReference type="InterPro" id="IPR043216">
    <property type="entry name" value="PAP-like"/>
</dbReference>
<reference evidence="9 10" key="1">
    <citation type="journal article" date="2018" name="Gigascience">
        <title>Genomes of trombidid mites reveal novel predicted allergens and laterally-transferred genes associated with secondary metabolism.</title>
        <authorList>
            <person name="Dong X."/>
            <person name="Chaisiri K."/>
            <person name="Xia D."/>
            <person name="Armstrong S.D."/>
            <person name="Fang Y."/>
            <person name="Donnelly M.J."/>
            <person name="Kadowaki T."/>
            <person name="McGarry J.W."/>
            <person name="Darby A.C."/>
            <person name="Makepeace B.L."/>
        </authorList>
    </citation>
    <scope>NUCLEOTIDE SEQUENCE [LARGE SCALE GENOMIC DNA]</scope>
    <source>
        <strain evidence="9">UoL-WK</strain>
    </source>
</reference>
<dbReference type="InterPro" id="IPR036938">
    <property type="entry name" value="PAP2/HPO_sf"/>
</dbReference>
<organism evidence="9 10">
    <name type="scientific">Dinothrombium tinctorium</name>
    <dbReference type="NCBI Taxonomy" id="1965070"/>
    <lineage>
        <taxon>Eukaryota</taxon>
        <taxon>Metazoa</taxon>
        <taxon>Ecdysozoa</taxon>
        <taxon>Arthropoda</taxon>
        <taxon>Chelicerata</taxon>
        <taxon>Arachnida</taxon>
        <taxon>Acari</taxon>
        <taxon>Acariformes</taxon>
        <taxon>Trombidiformes</taxon>
        <taxon>Prostigmata</taxon>
        <taxon>Anystina</taxon>
        <taxon>Parasitengona</taxon>
        <taxon>Trombidioidea</taxon>
        <taxon>Trombidiidae</taxon>
        <taxon>Dinothrombium</taxon>
    </lineage>
</organism>
<dbReference type="STRING" id="1965070.A0A443RBF6"/>